<dbReference type="InterPro" id="IPR057596">
    <property type="entry name" value="RDRP_core"/>
</dbReference>
<dbReference type="AlphaFoldDB" id="A0A392NVW5"/>
<proteinExistence type="inferred from homology"/>
<feature type="non-terminal residue" evidence="3">
    <location>
        <position position="105"/>
    </location>
</feature>
<keyword evidence="4" id="KW-1185">Reference proteome</keyword>
<dbReference type="Proteomes" id="UP000265520">
    <property type="component" value="Unassembled WGS sequence"/>
</dbReference>
<comment type="caution">
    <text evidence="3">The sequence shown here is derived from an EMBL/GenBank/DDBJ whole genome shotgun (WGS) entry which is preliminary data.</text>
</comment>
<reference evidence="3 4" key="1">
    <citation type="journal article" date="2018" name="Front. Plant Sci.">
        <title>Red Clover (Trifolium pratense) and Zigzag Clover (T. medium) - A Picture of Genomic Similarities and Differences.</title>
        <authorList>
            <person name="Dluhosova J."/>
            <person name="Istvanek J."/>
            <person name="Nedelnik J."/>
            <person name="Repkova J."/>
        </authorList>
    </citation>
    <scope>NUCLEOTIDE SEQUENCE [LARGE SCALE GENOMIC DNA]</scope>
    <source>
        <strain evidence="4">cv. 10/8</strain>
        <tissue evidence="3">Leaf</tissue>
    </source>
</reference>
<dbReference type="PANTHER" id="PTHR23079:SF5">
    <property type="entry name" value="RNA-DEPENDENT RNA POLYMERASE 2"/>
    <property type="match status" value="1"/>
</dbReference>
<keyword evidence="1" id="KW-0808">Transferase</keyword>
<evidence type="ECO:0000259" key="2">
    <source>
        <dbReference type="Pfam" id="PF05183"/>
    </source>
</evidence>
<organism evidence="3 4">
    <name type="scientific">Trifolium medium</name>
    <dbReference type="NCBI Taxonomy" id="97028"/>
    <lineage>
        <taxon>Eukaryota</taxon>
        <taxon>Viridiplantae</taxon>
        <taxon>Streptophyta</taxon>
        <taxon>Embryophyta</taxon>
        <taxon>Tracheophyta</taxon>
        <taxon>Spermatophyta</taxon>
        <taxon>Magnoliopsida</taxon>
        <taxon>eudicotyledons</taxon>
        <taxon>Gunneridae</taxon>
        <taxon>Pentapetalae</taxon>
        <taxon>rosids</taxon>
        <taxon>fabids</taxon>
        <taxon>Fabales</taxon>
        <taxon>Fabaceae</taxon>
        <taxon>Papilionoideae</taxon>
        <taxon>50 kb inversion clade</taxon>
        <taxon>NPAAA clade</taxon>
        <taxon>Hologalegina</taxon>
        <taxon>IRL clade</taxon>
        <taxon>Trifolieae</taxon>
        <taxon>Trifolium</taxon>
    </lineage>
</organism>
<dbReference type="PANTHER" id="PTHR23079">
    <property type="entry name" value="RNA-DEPENDENT RNA POLYMERASE"/>
    <property type="match status" value="1"/>
</dbReference>
<comment type="function">
    <text evidence="1">Probably involved in the RNA silencing pathway and required for the generation of small interfering RNAs (siRNAs).</text>
</comment>
<protein>
    <recommendedName>
        <fullName evidence="1">RNA-dependent RNA polymerase</fullName>
        <ecNumber evidence="1">2.7.7.48</ecNumber>
    </recommendedName>
</protein>
<keyword evidence="1" id="KW-0694">RNA-binding</keyword>
<accession>A0A392NVW5</accession>
<keyword evidence="1 3" id="KW-0696">RNA-directed RNA polymerase</keyword>
<sequence length="105" mass="12006">MRGLIQIPNECSGGDLDGDLFFISWDKVLIPSQTDDPMDYMGRRPRIMNHNVTLEEIQQFFVDYMINDTLGVISTAHLVHADREPDKARSRKCLELAELHSMAVD</sequence>
<name>A0A392NVW5_9FABA</name>
<evidence type="ECO:0000313" key="3">
    <source>
        <dbReference type="EMBL" id="MCI03582.1"/>
    </source>
</evidence>
<dbReference type="GO" id="GO:0003968">
    <property type="term" value="F:RNA-directed RNA polymerase activity"/>
    <property type="evidence" value="ECO:0007669"/>
    <property type="project" value="UniProtKB-KW"/>
</dbReference>
<comment type="similarity">
    <text evidence="1">Belongs to the RdRP family.</text>
</comment>
<keyword evidence="1" id="KW-0548">Nucleotidyltransferase</keyword>
<dbReference type="GO" id="GO:0003723">
    <property type="term" value="F:RNA binding"/>
    <property type="evidence" value="ECO:0007669"/>
    <property type="project" value="UniProtKB-KW"/>
</dbReference>
<keyword evidence="1" id="KW-0943">RNA-mediated gene silencing</keyword>
<dbReference type="GO" id="GO:0030422">
    <property type="term" value="P:siRNA processing"/>
    <property type="evidence" value="ECO:0007669"/>
    <property type="project" value="TreeGrafter"/>
</dbReference>
<dbReference type="EMBL" id="LXQA010052660">
    <property type="protein sequence ID" value="MCI03582.1"/>
    <property type="molecule type" value="Genomic_DNA"/>
</dbReference>
<feature type="domain" description="RDRP core" evidence="2">
    <location>
        <begin position="3"/>
        <end position="105"/>
    </location>
</feature>
<evidence type="ECO:0000313" key="4">
    <source>
        <dbReference type="Proteomes" id="UP000265520"/>
    </source>
</evidence>
<evidence type="ECO:0000256" key="1">
    <source>
        <dbReference type="RuleBase" id="RU363098"/>
    </source>
</evidence>
<dbReference type="GO" id="GO:0031380">
    <property type="term" value="C:nuclear RNA-directed RNA polymerase complex"/>
    <property type="evidence" value="ECO:0007669"/>
    <property type="project" value="TreeGrafter"/>
</dbReference>
<comment type="catalytic activity">
    <reaction evidence="1">
        <text>RNA(n) + a ribonucleoside 5'-triphosphate = RNA(n+1) + diphosphate</text>
        <dbReference type="Rhea" id="RHEA:21248"/>
        <dbReference type="Rhea" id="RHEA-COMP:14527"/>
        <dbReference type="Rhea" id="RHEA-COMP:17342"/>
        <dbReference type="ChEBI" id="CHEBI:33019"/>
        <dbReference type="ChEBI" id="CHEBI:61557"/>
        <dbReference type="ChEBI" id="CHEBI:140395"/>
        <dbReference type="EC" id="2.7.7.48"/>
    </reaction>
</comment>
<dbReference type="InterPro" id="IPR007855">
    <property type="entry name" value="RDRP"/>
</dbReference>
<dbReference type="Pfam" id="PF05183">
    <property type="entry name" value="RdRP"/>
    <property type="match status" value="1"/>
</dbReference>
<dbReference type="EC" id="2.7.7.48" evidence="1"/>